<dbReference type="EMBL" id="BSFF01000001">
    <property type="protein sequence ID" value="GLK54001.1"/>
    <property type="molecule type" value="Genomic_DNA"/>
</dbReference>
<keyword evidence="4" id="KW-1185">Reference proteome</keyword>
<dbReference type="Proteomes" id="UP001143400">
    <property type="component" value="Unassembled WGS sequence"/>
</dbReference>
<keyword evidence="1" id="KW-0812">Transmembrane</keyword>
<comment type="caution">
    <text evidence="2">The sequence shown here is derived from an EMBL/GenBank/DDBJ whole genome shotgun (WGS) entry which is preliminary data.</text>
</comment>
<name>A0A9W6IPE1_9HYPH</name>
<evidence type="ECO:0000313" key="2">
    <source>
        <dbReference type="EMBL" id="GLK54001.1"/>
    </source>
</evidence>
<keyword evidence="1" id="KW-0472">Membrane</keyword>
<protein>
    <submittedName>
        <fullName evidence="3">General secretion pathway protein L</fullName>
    </submittedName>
</protein>
<sequence length="332" mass="35059">MALKETLAQATEAIVDVVAPLAARFARGPRRVAVAEDGALALYEAPFGAPAKRLAPKDGAARGPVQGELRLPAGAVLTRTLSFPAATRDYLDAVIENRLERLTPWAPERVLYGYRASDAADGSLDVRFVAASREVADDWIAKAAAIGFAPTALGGAGEPLDAPLSVDLWRGGRDPFRRRVRRGLAIAAVAVVGVLIPLAAGSYWALHRAEERLADLERRSQAARRTLMQASGGGARERDLIAEKRPETAVVTLVDKLAAALPDGTALRDLEIDPERVRLAGVSTAAPELIGLLTASGALPEARFSAPVTRNADGRDGFEIVGRRPAGPKAQP</sequence>
<reference evidence="3 4" key="2">
    <citation type="submission" date="2021-01" db="EMBL/GenBank/DDBJ databases">
        <title>Genomic Encyclopedia of Type Strains, Phase IV (KMG-IV): sequencing the most valuable type-strain genomes for metagenomic binning, comparative biology and taxonomic classification.</title>
        <authorList>
            <person name="Goeker M."/>
        </authorList>
    </citation>
    <scope>NUCLEOTIDE SEQUENCE [LARGE SCALE GENOMIC DNA]</scope>
    <source>
        <strain evidence="3 4">DSM 6130</strain>
    </source>
</reference>
<dbReference type="Proteomes" id="UP000758856">
    <property type="component" value="Unassembled WGS sequence"/>
</dbReference>
<evidence type="ECO:0000256" key="1">
    <source>
        <dbReference type="SAM" id="Phobius"/>
    </source>
</evidence>
<evidence type="ECO:0000313" key="3">
    <source>
        <dbReference type="EMBL" id="MBM7850943.1"/>
    </source>
</evidence>
<dbReference type="AlphaFoldDB" id="A0A9W6IPE1"/>
<evidence type="ECO:0000313" key="5">
    <source>
        <dbReference type="Proteomes" id="UP001143400"/>
    </source>
</evidence>
<dbReference type="Pfam" id="PF05137">
    <property type="entry name" value="PilN"/>
    <property type="match status" value="1"/>
</dbReference>
<dbReference type="InterPro" id="IPR007813">
    <property type="entry name" value="PilN"/>
</dbReference>
<reference evidence="2" key="3">
    <citation type="submission" date="2023-01" db="EMBL/GenBank/DDBJ databases">
        <authorList>
            <person name="Sun Q."/>
            <person name="Evtushenko L."/>
        </authorList>
    </citation>
    <scope>NUCLEOTIDE SEQUENCE</scope>
    <source>
        <strain evidence="2">VKM B-1606</strain>
    </source>
</reference>
<organism evidence="2 5">
    <name type="scientific">Methylopila capsulata</name>
    <dbReference type="NCBI Taxonomy" id="61654"/>
    <lineage>
        <taxon>Bacteria</taxon>
        <taxon>Pseudomonadati</taxon>
        <taxon>Pseudomonadota</taxon>
        <taxon>Alphaproteobacteria</taxon>
        <taxon>Hyphomicrobiales</taxon>
        <taxon>Methylopilaceae</taxon>
        <taxon>Methylopila</taxon>
    </lineage>
</organism>
<dbReference type="InterPro" id="IPR043129">
    <property type="entry name" value="ATPase_NBD"/>
</dbReference>
<reference evidence="2" key="1">
    <citation type="journal article" date="2014" name="Int. J. Syst. Evol. Microbiol.">
        <title>Complete genome sequence of Corynebacterium casei LMG S-19264T (=DSM 44701T), isolated from a smear-ripened cheese.</title>
        <authorList>
            <consortium name="US DOE Joint Genome Institute (JGI-PGF)"/>
            <person name="Walter F."/>
            <person name="Albersmeier A."/>
            <person name="Kalinowski J."/>
            <person name="Ruckert C."/>
        </authorList>
    </citation>
    <scope>NUCLEOTIDE SEQUENCE</scope>
    <source>
        <strain evidence="2">VKM B-1606</strain>
    </source>
</reference>
<evidence type="ECO:0000313" key="4">
    <source>
        <dbReference type="Proteomes" id="UP000758856"/>
    </source>
</evidence>
<dbReference type="RefSeq" id="WP_204949378.1">
    <property type="nucleotide sequence ID" value="NZ_BSFF01000001.1"/>
</dbReference>
<feature type="transmembrane region" description="Helical" evidence="1">
    <location>
        <begin position="183"/>
        <end position="206"/>
    </location>
</feature>
<keyword evidence="1" id="KW-1133">Transmembrane helix</keyword>
<dbReference type="SUPFAM" id="SSF53067">
    <property type="entry name" value="Actin-like ATPase domain"/>
    <property type="match status" value="1"/>
</dbReference>
<dbReference type="Gene3D" id="3.30.420.380">
    <property type="match status" value="1"/>
</dbReference>
<dbReference type="EMBL" id="JAFBCY010000002">
    <property type="protein sequence ID" value="MBM7850943.1"/>
    <property type="molecule type" value="Genomic_DNA"/>
</dbReference>
<accession>A0A9W6IPE1</accession>
<proteinExistence type="predicted"/>
<gene>
    <name evidence="2" type="ORF">GCM10008170_00200</name>
    <name evidence="3" type="ORF">JOD31_001168</name>
</gene>